<dbReference type="Pfam" id="PF14559">
    <property type="entry name" value="TPR_19"/>
    <property type="match status" value="1"/>
</dbReference>
<dbReference type="InterPro" id="IPR011990">
    <property type="entry name" value="TPR-like_helical_dom_sf"/>
</dbReference>
<dbReference type="SMART" id="SM00028">
    <property type="entry name" value="TPR"/>
    <property type="match status" value="7"/>
</dbReference>
<evidence type="ECO:0000313" key="6">
    <source>
        <dbReference type="EMBL" id="QKD01703.1"/>
    </source>
</evidence>
<dbReference type="EMBL" id="CP033367">
    <property type="protein sequence ID" value="QKD01703.1"/>
    <property type="molecule type" value="Genomic_DNA"/>
</dbReference>
<dbReference type="PROSITE" id="PS50005">
    <property type="entry name" value="TPR"/>
    <property type="match status" value="3"/>
</dbReference>
<feature type="repeat" description="TPR" evidence="3">
    <location>
        <begin position="382"/>
        <end position="415"/>
    </location>
</feature>
<evidence type="ECO:0000256" key="3">
    <source>
        <dbReference type="PROSITE-ProRule" id="PRU00339"/>
    </source>
</evidence>
<feature type="repeat" description="TPR" evidence="3">
    <location>
        <begin position="450"/>
        <end position="483"/>
    </location>
</feature>
<keyword evidence="5" id="KW-0472">Membrane</keyword>
<name>A0A6M7WLJ8_RHILI</name>
<protein>
    <submittedName>
        <fullName evidence="6">Tetratricopeptide repeat protein</fullName>
    </submittedName>
</protein>
<dbReference type="AlphaFoldDB" id="A0A6M7WLJ8"/>
<evidence type="ECO:0000256" key="4">
    <source>
        <dbReference type="SAM" id="MobiDB-lite"/>
    </source>
</evidence>
<dbReference type="Proteomes" id="UP000503017">
    <property type="component" value="Chromosome"/>
</dbReference>
<dbReference type="RefSeq" id="WP_027031268.1">
    <property type="nucleotide sequence ID" value="NZ_CP033367.1"/>
</dbReference>
<reference evidence="6 7" key="1">
    <citation type="submission" date="2018-10" db="EMBL/GenBank/DDBJ databases">
        <authorList>
            <person name="Perry B.J."/>
            <person name="Sullivan J.T."/>
            <person name="Murphy R.J.T."/>
            <person name="Ramsay J.P."/>
            <person name="Ronson C.W."/>
        </authorList>
    </citation>
    <scope>NUCLEOTIDE SEQUENCE [LARGE SCALE GENOMIC DNA]</scope>
    <source>
        <strain evidence="6 7">R88b</strain>
    </source>
</reference>
<dbReference type="SUPFAM" id="SSF48452">
    <property type="entry name" value="TPR-like"/>
    <property type="match status" value="1"/>
</dbReference>
<keyword evidence="2 3" id="KW-0802">TPR repeat</keyword>
<evidence type="ECO:0000256" key="2">
    <source>
        <dbReference type="ARBA" id="ARBA00022803"/>
    </source>
</evidence>
<feature type="region of interest" description="Disordered" evidence="4">
    <location>
        <begin position="1"/>
        <end position="29"/>
    </location>
</feature>
<evidence type="ECO:0000256" key="1">
    <source>
        <dbReference type="ARBA" id="ARBA00022737"/>
    </source>
</evidence>
<sequence>MARQRRKVELTADEQPASAEAPASPPEQRRRLRERFSLSGFDTWSTTVRSIFLNALFLVAVIVVFPVLVSQFRRDEVVIEPIAVPETLSKEGLTADVAASRVWDGLQDVTAKAKTSKASISAIPQSRRVEFSFPDSGFSIESLIFHVRRLFNAYETRISGEFVCADEACGRSGLRLRLRVVRDTVEIIDLPPIGDRSEREYFADAASSIMATLDPFIAIAADAEKEPLRATTLARRLIRSHHKDAKWAYNLVGLIRYNANDLPAAIEDFKAAIALDAGFLPARLNLGNVLRVSGDLDGGQAEFNEVHGRDAGNALAVEGFSDVAMARKQPDDAIKFLTEAADLDPENPRYYAKAGKIELDRGRKEQGVALLRRSLELDPGYIVAFAYLASMYIGDGNYEEAEKVFRDAADYSPQNAEAQAQDANLLALLHKWDAAAQRYDRAKTIEPGNAGYWLEYARCLQALSQQKEALEALDTAVKLAPDKADIYSALGDSYRDTGRKPEAIAAYKKFLELDKTNSPTRPIVQRFIEILSG</sequence>
<feature type="transmembrane region" description="Helical" evidence="5">
    <location>
        <begin position="51"/>
        <end position="69"/>
    </location>
</feature>
<dbReference type="InterPro" id="IPR051685">
    <property type="entry name" value="Ycf3/AcsC/BcsC/TPR_MFPF"/>
</dbReference>
<accession>A0A6M7WLJ8</accession>
<dbReference type="Gene3D" id="1.25.40.10">
    <property type="entry name" value="Tetratricopeptide repeat domain"/>
    <property type="match status" value="1"/>
</dbReference>
<dbReference type="Pfam" id="PF13432">
    <property type="entry name" value="TPR_16"/>
    <property type="match status" value="2"/>
</dbReference>
<keyword evidence="1" id="KW-0677">Repeat</keyword>
<proteinExistence type="predicted"/>
<evidence type="ECO:0000313" key="7">
    <source>
        <dbReference type="Proteomes" id="UP000503017"/>
    </source>
</evidence>
<dbReference type="InterPro" id="IPR019734">
    <property type="entry name" value="TPR_rpt"/>
</dbReference>
<evidence type="ECO:0000256" key="5">
    <source>
        <dbReference type="SAM" id="Phobius"/>
    </source>
</evidence>
<keyword evidence="5" id="KW-1133">Transmembrane helix</keyword>
<dbReference type="PANTHER" id="PTHR44943">
    <property type="entry name" value="CELLULOSE SYNTHASE OPERON PROTEIN C"/>
    <property type="match status" value="1"/>
</dbReference>
<organism evidence="6 7">
    <name type="scientific">Mesorhizobium loti R88b</name>
    <dbReference type="NCBI Taxonomy" id="935548"/>
    <lineage>
        <taxon>Bacteria</taxon>
        <taxon>Pseudomonadati</taxon>
        <taxon>Pseudomonadota</taxon>
        <taxon>Alphaproteobacteria</taxon>
        <taxon>Hyphomicrobiales</taxon>
        <taxon>Phyllobacteriaceae</taxon>
        <taxon>Mesorhizobium</taxon>
    </lineage>
</organism>
<feature type="repeat" description="TPR" evidence="3">
    <location>
        <begin position="484"/>
        <end position="517"/>
    </location>
</feature>
<dbReference type="PANTHER" id="PTHR44943:SF8">
    <property type="entry name" value="TPR REPEAT-CONTAINING PROTEIN MJ0263"/>
    <property type="match status" value="1"/>
</dbReference>
<keyword evidence="5" id="KW-0812">Transmembrane</keyword>
<gene>
    <name evidence="6" type="ORF">EB235_09380</name>
</gene>